<dbReference type="EMBL" id="LAZR01027851">
    <property type="protein sequence ID" value="KKL64419.1"/>
    <property type="molecule type" value="Genomic_DNA"/>
</dbReference>
<evidence type="ECO:0008006" key="2">
    <source>
        <dbReference type="Google" id="ProtNLM"/>
    </source>
</evidence>
<protein>
    <recommendedName>
        <fullName evidence="2">DUF4012 domain-containing protein</fullName>
    </recommendedName>
</protein>
<reference evidence="1" key="1">
    <citation type="journal article" date="2015" name="Nature">
        <title>Complex archaea that bridge the gap between prokaryotes and eukaryotes.</title>
        <authorList>
            <person name="Spang A."/>
            <person name="Saw J.H."/>
            <person name="Jorgensen S.L."/>
            <person name="Zaremba-Niedzwiedzka K."/>
            <person name="Martijn J."/>
            <person name="Lind A.E."/>
            <person name="van Eijk R."/>
            <person name="Schleper C."/>
            <person name="Guy L."/>
            <person name="Ettema T.J."/>
        </authorList>
    </citation>
    <scope>NUCLEOTIDE SEQUENCE</scope>
</reference>
<dbReference type="Pfam" id="PF13196">
    <property type="entry name" value="DUF4012"/>
    <property type="match status" value="1"/>
</dbReference>
<accession>A0A0F9DRQ4</accession>
<dbReference type="InterPro" id="IPR025101">
    <property type="entry name" value="DUF4012"/>
</dbReference>
<comment type="caution">
    <text evidence="1">The sequence shown here is derived from an EMBL/GenBank/DDBJ whole genome shotgun (WGS) entry which is preliminary data.</text>
</comment>
<proteinExistence type="predicted"/>
<evidence type="ECO:0000313" key="1">
    <source>
        <dbReference type="EMBL" id="KKL64419.1"/>
    </source>
</evidence>
<organism evidence="1">
    <name type="scientific">marine sediment metagenome</name>
    <dbReference type="NCBI Taxonomy" id="412755"/>
    <lineage>
        <taxon>unclassified sequences</taxon>
        <taxon>metagenomes</taxon>
        <taxon>ecological metagenomes</taxon>
    </lineage>
</organism>
<name>A0A0F9DRQ4_9ZZZZ</name>
<gene>
    <name evidence="1" type="ORF">LCGC14_2165230</name>
</gene>
<feature type="non-terminal residue" evidence="1">
    <location>
        <position position="362"/>
    </location>
</feature>
<dbReference type="AlphaFoldDB" id="A0A0F9DRQ4"/>
<sequence length="362" mass="39629">MNHPPSHRRLSVVKVLLVSVGLLVVSYLALAGVRSVIAYRDVIEAKDLLISAEGTLNRGGLDVTADELDDVEGRLERTRGKVESASAFLNHDPALWVARRLPWIGGQINSARDLAQIGLESADLGKDGVQILRKLLAVREEGPGPLGEKTIRFLSDVEPEVGRIEERLGEIKARQEDLQSRTLIAPLSSAVDEIDGAIARIEGMAQMYRQAQVLAPGLLGHQGSMTFLVLGQDNTEIAATGGLILFYGVLTLDQGKVSDMFFEDTEEQIARWQERTGGEYIEPPGPLKHYLLREYTWNLGTANWSPDFPTAAQQADFFYLKGEGEPVDGVIAIDFTALEKLLDVLGPIDLAEYDSVVDSENV</sequence>